<keyword evidence="2" id="KW-1185">Reference proteome</keyword>
<dbReference type="RefSeq" id="WP_158539992.1">
    <property type="nucleotide sequence ID" value="NZ_QJSP01000011.1"/>
</dbReference>
<sequence length="52" mass="5391">MSLLTKLMSVDHLMMAAAAAHPEAPPALPMLERCGYSIGPAAGRTQDGVGVR</sequence>
<comment type="caution">
    <text evidence="1">The sequence shown here is derived from an EMBL/GenBank/DDBJ whole genome shotgun (WGS) entry which is preliminary data.</text>
</comment>
<proteinExistence type="predicted"/>
<organism evidence="1 2">
    <name type="scientific">Williamsia limnetica</name>
    <dbReference type="NCBI Taxonomy" id="882452"/>
    <lineage>
        <taxon>Bacteria</taxon>
        <taxon>Bacillati</taxon>
        <taxon>Actinomycetota</taxon>
        <taxon>Actinomycetes</taxon>
        <taxon>Mycobacteriales</taxon>
        <taxon>Nocardiaceae</taxon>
        <taxon>Williamsia</taxon>
    </lineage>
</organism>
<gene>
    <name evidence="1" type="ORF">DFR67_111221</name>
</gene>
<accession>A0A318RY86</accession>
<evidence type="ECO:0000313" key="2">
    <source>
        <dbReference type="Proteomes" id="UP000247591"/>
    </source>
</evidence>
<dbReference type="Proteomes" id="UP000247591">
    <property type="component" value="Unassembled WGS sequence"/>
</dbReference>
<dbReference type="EMBL" id="QJSP01000011">
    <property type="protein sequence ID" value="PYE15145.1"/>
    <property type="molecule type" value="Genomic_DNA"/>
</dbReference>
<protein>
    <submittedName>
        <fullName evidence="1">Uncharacterized protein</fullName>
    </submittedName>
</protein>
<evidence type="ECO:0000313" key="1">
    <source>
        <dbReference type="EMBL" id="PYE15145.1"/>
    </source>
</evidence>
<name>A0A318RY86_WILLI</name>
<reference evidence="1 2" key="1">
    <citation type="submission" date="2018-06" db="EMBL/GenBank/DDBJ databases">
        <title>Genomic Encyclopedia of Type Strains, Phase IV (KMG-IV): sequencing the most valuable type-strain genomes for metagenomic binning, comparative biology and taxonomic classification.</title>
        <authorList>
            <person name="Goeker M."/>
        </authorList>
    </citation>
    <scope>NUCLEOTIDE SEQUENCE [LARGE SCALE GENOMIC DNA]</scope>
    <source>
        <strain evidence="1 2">DSM 45521</strain>
    </source>
</reference>
<dbReference type="AlphaFoldDB" id="A0A318RY86"/>